<dbReference type="SUPFAM" id="SSF103032">
    <property type="entry name" value="Hypothetical protein YwqG"/>
    <property type="match status" value="1"/>
</dbReference>
<dbReference type="Proteomes" id="UP000236178">
    <property type="component" value="Unassembled WGS sequence"/>
</dbReference>
<dbReference type="InterPro" id="IPR035948">
    <property type="entry name" value="YwqG-like_sf"/>
</dbReference>
<gene>
    <name evidence="1" type="ORF">CW362_21740</name>
</gene>
<evidence type="ECO:0000313" key="1">
    <source>
        <dbReference type="EMBL" id="PKT70951.1"/>
    </source>
</evidence>
<dbReference type="AlphaFoldDB" id="A0A2I0SM13"/>
<dbReference type="EMBL" id="PJOS01000042">
    <property type="protein sequence ID" value="PKT70951.1"/>
    <property type="molecule type" value="Genomic_DNA"/>
</dbReference>
<protein>
    <recommendedName>
        <fullName evidence="3">DUF1963 domain-containing protein</fullName>
    </recommendedName>
</protein>
<name>A0A2I0SM13_9ACTN</name>
<dbReference type="Gene3D" id="2.30.320.10">
    <property type="entry name" value="YwqG-like"/>
    <property type="match status" value="1"/>
</dbReference>
<comment type="caution">
    <text evidence="1">The sequence shown here is derived from an EMBL/GenBank/DDBJ whole genome shotgun (WGS) entry which is preliminary data.</text>
</comment>
<keyword evidence="2" id="KW-1185">Reference proteome</keyword>
<evidence type="ECO:0000313" key="2">
    <source>
        <dbReference type="Proteomes" id="UP000236178"/>
    </source>
</evidence>
<reference evidence="1 2" key="1">
    <citation type="submission" date="2017-12" db="EMBL/GenBank/DDBJ databases">
        <title>Streptomyces populusis sp. nov., a novel endophytic actinobacterium isolated from stems of Populus adenopoda Maxim.</title>
        <authorList>
            <person name="Wang Z."/>
        </authorList>
    </citation>
    <scope>NUCLEOTIDE SEQUENCE [LARGE SCALE GENOMIC DNA]</scope>
    <source>
        <strain evidence="1 2">A249</strain>
    </source>
</reference>
<dbReference type="OrthoDB" id="253985at2"/>
<sequence length="246" mass="27213">MFSRPTGQATGPYDAAFLPRLAMSFRAVTEPVTEPVTKFGGRPVWLEEPTWPLDPSTGEPLVFIGQFRVPGEELRLAYLFLAEDDRVMGMDPTSGEAVVLVQPGGRVPSFAVIGPPGTQGRSLWRWGADETEIPVELSVDLTPMPPELDAEANHHAAWWRYMRHEGPEVRLPSGDEPEDFMGGTAVLPNGRAWGVEDDSWQFLCQFADRGEETDSGDPFFLNFGYGSGFVFMSSDHREGRFLGDCT</sequence>
<organism evidence="1 2">
    <name type="scientific">Streptomyces populi</name>
    <dbReference type="NCBI Taxonomy" id="2058924"/>
    <lineage>
        <taxon>Bacteria</taxon>
        <taxon>Bacillati</taxon>
        <taxon>Actinomycetota</taxon>
        <taxon>Actinomycetes</taxon>
        <taxon>Kitasatosporales</taxon>
        <taxon>Streptomycetaceae</taxon>
        <taxon>Streptomyces</taxon>
    </lineage>
</organism>
<accession>A0A2I0SM13</accession>
<evidence type="ECO:0008006" key="3">
    <source>
        <dbReference type="Google" id="ProtNLM"/>
    </source>
</evidence>
<proteinExistence type="predicted"/>